<name>A0A9P6ERD8_9AGAR</name>
<dbReference type="AlphaFoldDB" id="A0A9P6ERD8"/>
<dbReference type="OrthoDB" id="5121585at2759"/>
<dbReference type="Proteomes" id="UP000807306">
    <property type="component" value="Unassembled WGS sequence"/>
</dbReference>
<dbReference type="EMBL" id="MU157827">
    <property type="protein sequence ID" value="KAF9533752.1"/>
    <property type="molecule type" value="Genomic_DNA"/>
</dbReference>
<organism evidence="1 2">
    <name type="scientific">Crepidotus variabilis</name>
    <dbReference type="NCBI Taxonomy" id="179855"/>
    <lineage>
        <taxon>Eukaryota</taxon>
        <taxon>Fungi</taxon>
        <taxon>Dikarya</taxon>
        <taxon>Basidiomycota</taxon>
        <taxon>Agaricomycotina</taxon>
        <taxon>Agaricomycetes</taxon>
        <taxon>Agaricomycetidae</taxon>
        <taxon>Agaricales</taxon>
        <taxon>Agaricineae</taxon>
        <taxon>Crepidotaceae</taxon>
        <taxon>Crepidotus</taxon>
    </lineage>
</organism>
<protein>
    <submittedName>
        <fullName evidence="1">Uncharacterized protein</fullName>
    </submittedName>
</protein>
<evidence type="ECO:0000313" key="2">
    <source>
        <dbReference type="Proteomes" id="UP000807306"/>
    </source>
</evidence>
<sequence>MAESFQILCITAHSDQPIRNSSKELIYGSHTLWDINNSYVDDKGSKGSLAPNAFSYDFVSPLSKNSALHVTLKVINNELCGSDYILQGSQDDTTVFESEAFSITSAKEVTAAVHVTAPHISPGTLSFKGDFLWTLTPKGQQQASANVEYSSREKTGLELYWISKDIHEIFLAGLSGIDIEFLRSAILRFDFKDISKPQSKLLTPADATQRAFYSYSKVYDTTSGAPHFGVTYAGGVFNYTYYVSPAYPNGPAGGLQRIVNCYDQAAMVQVLATLGNTRPTWLFQQPNGWINTTALIGITQWCNNPFFSSNNTAPLVNINDPNRTRFGNHAFNGHPPNSTFIYDACGGPHLGTENPAQYVQSSIDAVTNLYAIQHTRPGTVADIQVMGGVTGVLATRLTRPADSTVSKGVSKFLQKCRISNTKQSSQTHWDDVGKWAKQVLGKNCDVAFHDTILGDGVVESLWHLKGAEGVDGDIVARVRVSTRIGQDGKLHYDHSSSAAFDDLAFALQDVELDLGPNAEKLDTLWAPAPFEEYAHHALQYGPEVAGGRFLVVSGNVMVDISGGPSSAALEPIVRKVLTHTTVDTPASLHIPKVTKQVYDIPQTNKGPSNEVKGLFTTFDVECQVDDLVVATRADVEGHGLLLSKYTVQGNKDAKTSTVIFTFVTRAVGTHNVDLRFEEGLTMNTSAKRIQITVLGG</sequence>
<reference evidence="1" key="1">
    <citation type="submission" date="2020-11" db="EMBL/GenBank/DDBJ databases">
        <authorList>
            <consortium name="DOE Joint Genome Institute"/>
            <person name="Ahrendt S."/>
            <person name="Riley R."/>
            <person name="Andreopoulos W."/>
            <person name="Labutti K."/>
            <person name="Pangilinan J."/>
            <person name="Ruiz-Duenas F.J."/>
            <person name="Barrasa J.M."/>
            <person name="Sanchez-Garcia M."/>
            <person name="Camarero S."/>
            <person name="Miyauchi S."/>
            <person name="Serrano A."/>
            <person name="Linde D."/>
            <person name="Babiker R."/>
            <person name="Drula E."/>
            <person name="Ayuso-Fernandez I."/>
            <person name="Pacheco R."/>
            <person name="Padilla G."/>
            <person name="Ferreira P."/>
            <person name="Barriuso J."/>
            <person name="Kellner H."/>
            <person name="Castanera R."/>
            <person name="Alfaro M."/>
            <person name="Ramirez L."/>
            <person name="Pisabarro A.G."/>
            <person name="Kuo A."/>
            <person name="Tritt A."/>
            <person name="Lipzen A."/>
            <person name="He G."/>
            <person name="Yan M."/>
            <person name="Ng V."/>
            <person name="Cullen D."/>
            <person name="Martin F."/>
            <person name="Rosso M.-N."/>
            <person name="Henrissat B."/>
            <person name="Hibbett D."/>
            <person name="Martinez A.T."/>
            <person name="Grigoriev I.V."/>
        </authorList>
    </citation>
    <scope>NUCLEOTIDE SEQUENCE</scope>
    <source>
        <strain evidence="1">CBS 506.95</strain>
    </source>
</reference>
<comment type="caution">
    <text evidence="1">The sequence shown here is derived from an EMBL/GenBank/DDBJ whole genome shotgun (WGS) entry which is preliminary data.</text>
</comment>
<proteinExistence type="predicted"/>
<accession>A0A9P6ERD8</accession>
<gene>
    <name evidence="1" type="ORF">CPB83DRAFT_844475</name>
</gene>
<evidence type="ECO:0000313" key="1">
    <source>
        <dbReference type="EMBL" id="KAF9533752.1"/>
    </source>
</evidence>
<keyword evidence="2" id="KW-1185">Reference proteome</keyword>